<keyword evidence="3" id="KW-1185">Reference proteome</keyword>
<evidence type="ECO:0000313" key="2">
    <source>
        <dbReference type="EMBL" id="GAA2709613.1"/>
    </source>
</evidence>
<dbReference type="PANTHER" id="PTHR33627">
    <property type="entry name" value="TRANSPOSASE"/>
    <property type="match status" value="1"/>
</dbReference>
<sequence length="392" mass="42752">MIDDVGAVLFDSLARSDQRLRAQQYVRGLLTAEGRKTLRNIAEQIGGTTARQSVHHFISDSSWDWRPVRQSLAAHVETLLRPRAWVVRPTVIPKAGMHSVGVEPRFVPATGQTVNSQQAYGAWLVGSHAVPADWRLQLTESWLADAGRRQRANIPESVNTATAEACVRQLMPASGAGPQRLPVVVSVPGLDVAECARHLEGVLGPLLFRVEPGTRLRPDGALLQAYSDRTTTAGQLAEAAGRLRRPAEWTRTRDERGETLATTLPVHLPTPAREPAASRFDSAGRRPLRLVAEWSGDDRRRPRLWLTDSADLPLGTLLRLTRLTDTADRDAARIADAVGIRDFVGRSYQGWHRHVTLASVAHLAVVLAGTAAFPATREQQADRPAGPAGHVA</sequence>
<organism evidence="2 3">
    <name type="scientific">Streptomyces luteosporeus</name>
    <dbReference type="NCBI Taxonomy" id="173856"/>
    <lineage>
        <taxon>Bacteria</taxon>
        <taxon>Bacillati</taxon>
        <taxon>Actinomycetota</taxon>
        <taxon>Actinomycetes</taxon>
        <taxon>Kitasatosporales</taxon>
        <taxon>Streptomycetaceae</taxon>
        <taxon>Streptomyces</taxon>
    </lineage>
</organism>
<accession>A0ABN3TNS9</accession>
<feature type="domain" description="Transposase IS701-like DDE" evidence="1">
    <location>
        <begin position="9"/>
        <end position="259"/>
    </location>
</feature>
<evidence type="ECO:0000259" key="1">
    <source>
        <dbReference type="Pfam" id="PF13546"/>
    </source>
</evidence>
<dbReference type="Pfam" id="PF13546">
    <property type="entry name" value="DDE_5"/>
    <property type="match status" value="1"/>
</dbReference>
<dbReference type="InterPro" id="IPR039365">
    <property type="entry name" value="IS701-like"/>
</dbReference>
<gene>
    <name evidence="2" type="ORF">GCM10010315_08070</name>
</gene>
<dbReference type="EMBL" id="BAAASL010000002">
    <property type="protein sequence ID" value="GAA2709613.1"/>
    <property type="molecule type" value="Genomic_DNA"/>
</dbReference>
<dbReference type="PANTHER" id="PTHR33627:SF1">
    <property type="entry name" value="TRANSPOSASE"/>
    <property type="match status" value="1"/>
</dbReference>
<name>A0ABN3TNS9_9ACTN</name>
<evidence type="ECO:0000313" key="3">
    <source>
        <dbReference type="Proteomes" id="UP001500886"/>
    </source>
</evidence>
<proteinExistence type="predicted"/>
<dbReference type="Proteomes" id="UP001500886">
    <property type="component" value="Unassembled WGS sequence"/>
</dbReference>
<reference evidence="2 3" key="1">
    <citation type="journal article" date="2019" name="Int. J. Syst. Evol. Microbiol.">
        <title>The Global Catalogue of Microorganisms (GCM) 10K type strain sequencing project: providing services to taxonomists for standard genome sequencing and annotation.</title>
        <authorList>
            <consortium name="The Broad Institute Genomics Platform"/>
            <consortium name="The Broad Institute Genome Sequencing Center for Infectious Disease"/>
            <person name="Wu L."/>
            <person name="Ma J."/>
        </authorList>
    </citation>
    <scope>NUCLEOTIDE SEQUENCE [LARGE SCALE GENOMIC DNA]</scope>
    <source>
        <strain evidence="2 3">JCM 4542</strain>
    </source>
</reference>
<dbReference type="InterPro" id="IPR038721">
    <property type="entry name" value="IS701-like_DDE_dom"/>
</dbReference>
<protein>
    <submittedName>
        <fullName evidence="2">Transposase</fullName>
    </submittedName>
</protein>
<comment type="caution">
    <text evidence="2">The sequence shown here is derived from an EMBL/GenBank/DDBJ whole genome shotgun (WGS) entry which is preliminary data.</text>
</comment>